<evidence type="ECO:0000313" key="4">
    <source>
        <dbReference type="EMBL" id="XAN05939.1"/>
    </source>
</evidence>
<dbReference type="Pfam" id="PF01494">
    <property type="entry name" value="FAD_binding_3"/>
    <property type="match status" value="1"/>
</dbReference>
<evidence type="ECO:0000256" key="2">
    <source>
        <dbReference type="ARBA" id="ARBA00022827"/>
    </source>
</evidence>
<dbReference type="InterPro" id="IPR036188">
    <property type="entry name" value="FAD/NAD-bd_sf"/>
</dbReference>
<dbReference type="GO" id="GO:0004497">
    <property type="term" value="F:monooxygenase activity"/>
    <property type="evidence" value="ECO:0007669"/>
    <property type="project" value="UniProtKB-KW"/>
</dbReference>
<keyword evidence="1" id="KW-0285">Flavoprotein</keyword>
<dbReference type="Pfam" id="PF21274">
    <property type="entry name" value="Rng_hyd_C"/>
    <property type="match status" value="1"/>
</dbReference>
<dbReference type="RefSeq" id="WP_425307373.1">
    <property type="nucleotide sequence ID" value="NZ_CP154795.1"/>
</dbReference>
<feature type="domain" description="FAD-binding" evidence="3">
    <location>
        <begin position="17"/>
        <end position="380"/>
    </location>
</feature>
<dbReference type="PANTHER" id="PTHR43004">
    <property type="entry name" value="TRK SYSTEM POTASSIUM UPTAKE PROTEIN"/>
    <property type="match status" value="1"/>
</dbReference>
<name>A0ABZ3FIV5_9ACTN</name>
<evidence type="ECO:0000256" key="1">
    <source>
        <dbReference type="ARBA" id="ARBA00022630"/>
    </source>
</evidence>
<evidence type="ECO:0000259" key="3">
    <source>
        <dbReference type="Pfam" id="PF01494"/>
    </source>
</evidence>
<accession>A0ABZ3FIV5</accession>
<keyword evidence="2" id="KW-0274">FAD</keyword>
<reference evidence="4 5" key="1">
    <citation type="submission" date="2024-04" db="EMBL/GenBank/DDBJ databases">
        <title>Isolation of an actinomycete strain from pig manure.</title>
        <authorList>
            <person name="Gong T."/>
            <person name="Yu Z."/>
            <person name="An M."/>
            <person name="Wei C."/>
            <person name="Yang W."/>
            <person name="Liu L."/>
        </authorList>
    </citation>
    <scope>NUCLEOTIDE SEQUENCE [LARGE SCALE GENOMIC DNA]</scope>
    <source>
        <strain evidence="4 5">ZF39</strain>
    </source>
</reference>
<organism evidence="4 5">
    <name type="scientific">Ammonicoccus fulvus</name>
    <dbReference type="NCBI Taxonomy" id="3138240"/>
    <lineage>
        <taxon>Bacteria</taxon>
        <taxon>Bacillati</taxon>
        <taxon>Actinomycetota</taxon>
        <taxon>Actinomycetes</taxon>
        <taxon>Propionibacteriales</taxon>
        <taxon>Propionibacteriaceae</taxon>
        <taxon>Ammonicoccus</taxon>
    </lineage>
</organism>
<keyword evidence="4" id="KW-0503">Monooxygenase</keyword>
<sequence>MSIDPVARPETAAEAYDTDVIVVGTGPMGGTTALALASYGVRVLAVSRWNWVAHSPRAHVVNQRAMEVLRDLGVEEECKAAGTPWELMGDHIFATSLTGPEIARLRTWGTGDERATDYRMGSPCGLLDLGQPLMEPIVVAKAAARGAQFRFGMTYLGHEQDADGVTVTLEDSVSGLTFTRRARYLVGADGARSQIADEIGLEIVGQAARAGQIYAMFDADLTEHVAHRPSILHYFFQPDTGFGELGLGVLRAVRPWDQWMIGWGFDQTKGEPDLSEEGALAKIRTLVGIPDLEAEIRWVSPWYVNQQHALTYSRGRVFCGGDAVHRHPPSSGLGSNTCLQDAFNLAWKLAYVVKGYAGPGLLDTYSDERAPVGAQIVARANQSRHDYAPLRAAFAAEGDDPVAAGLAKLRATTAAGAEARAALRAAIDLKSQEFNAQGVELNQRYESSAVVGDGSGPEEFVRDRERYLQSTTRPGAKIPHAWLVDRRGRRTSTLDVTQGGLFSLVTGLSGQAWEQAAGALDLPWLRVVVIGEDDHQDLYGYWADAREIEEAGALVVRPDGYVAWRQSQAVWEEAEAREQLAAALREVLATDVLGGAADVGSLEGERSLGDEMGTNPVR</sequence>
<dbReference type="Gene3D" id="3.40.30.120">
    <property type="match status" value="1"/>
</dbReference>
<dbReference type="InterPro" id="IPR002938">
    <property type="entry name" value="FAD-bd"/>
</dbReference>
<protein>
    <submittedName>
        <fullName evidence="4">FAD-dependent monooxygenase</fullName>
    </submittedName>
</protein>
<keyword evidence="4" id="KW-0560">Oxidoreductase</keyword>
<dbReference type="PRINTS" id="PR00420">
    <property type="entry name" value="RNGMNOXGNASE"/>
</dbReference>
<dbReference type="SUPFAM" id="SSF51905">
    <property type="entry name" value="FAD/NAD(P)-binding domain"/>
    <property type="match status" value="1"/>
</dbReference>
<dbReference type="EMBL" id="CP154795">
    <property type="protein sequence ID" value="XAN05939.1"/>
    <property type="molecule type" value="Genomic_DNA"/>
</dbReference>
<dbReference type="PANTHER" id="PTHR43004:SF8">
    <property type="entry name" value="FAD-BINDING DOMAIN-CONTAINING PROTEIN-RELATED"/>
    <property type="match status" value="1"/>
</dbReference>
<keyword evidence="5" id="KW-1185">Reference proteome</keyword>
<gene>
    <name evidence="4" type="ORF">AADG42_00975</name>
</gene>
<evidence type="ECO:0000313" key="5">
    <source>
        <dbReference type="Proteomes" id="UP001442841"/>
    </source>
</evidence>
<dbReference type="Proteomes" id="UP001442841">
    <property type="component" value="Chromosome"/>
</dbReference>
<dbReference type="Gene3D" id="3.50.50.60">
    <property type="entry name" value="FAD/NAD(P)-binding domain"/>
    <property type="match status" value="1"/>
</dbReference>
<dbReference type="Gene3D" id="3.30.9.10">
    <property type="entry name" value="D-Amino Acid Oxidase, subunit A, domain 2"/>
    <property type="match status" value="1"/>
</dbReference>
<proteinExistence type="predicted"/>
<dbReference type="InterPro" id="IPR050641">
    <property type="entry name" value="RIFMO-like"/>
</dbReference>